<comment type="caution">
    <text evidence="2">The sequence shown here is derived from an EMBL/GenBank/DDBJ whole genome shotgun (WGS) entry which is preliminary data.</text>
</comment>
<dbReference type="Gene3D" id="3.40.30.10">
    <property type="entry name" value="Glutaredoxin"/>
    <property type="match status" value="1"/>
</dbReference>
<dbReference type="InterPro" id="IPR036249">
    <property type="entry name" value="Thioredoxin-like_sf"/>
</dbReference>
<keyword evidence="3" id="KW-1185">Reference proteome</keyword>
<protein>
    <submittedName>
        <fullName evidence="2">Thioredoxin family protein</fullName>
    </submittedName>
</protein>
<dbReference type="Pfam" id="PF00085">
    <property type="entry name" value="Thioredoxin"/>
    <property type="match status" value="1"/>
</dbReference>
<name>A0ABV7AS86_9GAMM</name>
<dbReference type="SUPFAM" id="SSF52833">
    <property type="entry name" value="Thioredoxin-like"/>
    <property type="match status" value="1"/>
</dbReference>
<dbReference type="Proteomes" id="UP001595457">
    <property type="component" value="Unassembled WGS sequence"/>
</dbReference>
<dbReference type="RefSeq" id="WP_377814033.1">
    <property type="nucleotide sequence ID" value="NZ_JBHRSJ010000016.1"/>
</dbReference>
<accession>A0ABV7AS86</accession>
<dbReference type="EMBL" id="JBHRSJ010000016">
    <property type="protein sequence ID" value="MFC2972398.1"/>
    <property type="molecule type" value="Genomic_DNA"/>
</dbReference>
<evidence type="ECO:0000313" key="3">
    <source>
        <dbReference type="Proteomes" id="UP001595457"/>
    </source>
</evidence>
<dbReference type="InterPro" id="IPR013766">
    <property type="entry name" value="Thioredoxin_domain"/>
</dbReference>
<organism evidence="2 3">
    <name type="scientific">Azotobacter bryophylli</name>
    <dbReference type="NCBI Taxonomy" id="1986537"/>
    <lineage>
        <taxon>Bacteria</taxon>
        <taxon>Pseudomonadati</taxon>
        <taxon>Pseudomonadota</taxon>
        <taxon>Gammaproteobacteria</taxon>
        <taxon>Pseudomonadales</taxon>
        <taxon>Pseudomonadaceae</taxon>
        <taxon>Azotobacter</taxon>
    </lineage>
</organism>
<feature type="domain" description="Thioredoxin" evidence="1">
    <location>
        <begin position="1"/>
        <end position="106"/>
    </location>
</feature>
<proteinExistence type="predicted"/>
<dbReference type="PROSITE" id="PS51352">
    <property type="entry name" value="THIOREDOXIN_2"/>
    <property type="match status" value="1"/>
</dbReference>
<evidence type="ECO:0000259" key="1">
    <source>
        <dbReference type="PROSITE" id="PS51352"/>
    </source>
</evidence>
<evidence type="ECO:0000313" key="2">
    <source>
        <dbReference type="EMBL" id="MFC2972398.1"/>
    </source>
</evidence>
<gene>
    <name evidence="2" type="ORF">ACFOJE_09285</name>
</gene>
<sequence length="108" mass="11744">MNEANLHHEPTRAEIDALAGPTVLEFGAIWCGHCQAAQPLIGKALAGYAHVRHIKIEDGKGRPLGRSFRVTLWPTLVFLDQGKEVARLVRPIDAQAIERALAMICPGA</sequence>
<dbReference type="CDD" id="cd02947">
    <property type="entry name" value="TRX_family"/>
    <property type="match status" value="1"/>
</dbReference>
<reference evidence="3" key="1">
    <citation type="journal article" date="2019" name="Int. J. Syst. Evol. Microbiol.">
        <title>The Global Catalogue of Microorganisms (GCM) 10K type strain sequencing project: providing services to taxonomists for standard genome sequencing and annotation.</title>
        <authorList>
            <consortium name="The Broad Institute Genomics Platform"/>
            <consortium name="The Broad Institute Genome Sequencing Center for Infectious Disease"/>
            <person name="Wu L."/>
            <person name="Ma J."/>
        </authorList>
    </citation>
    <scope>NUCLEOTIDE SEQUENCE [LARGE SCALE GENOMIC DNA]</scope>
    <source>
        <strain evidence="3">KCTC 62195</strain>
    </source>
</reference>